<evidence type="ECO:0000313" key="1">
    <source>
        <dbReference type="EMBL" id="WAR44255.1"/>
    </source>
</evidence>
<sequence>MKVVFGMPMAWLSEVSHCDEPHRFVYQQAVGPFRFWSHEVCLTEADDGIVVEDIVFYAMPWAWFGQYMHALLIGGKLQRIFDTRSEYLQQRWGVDP</sequence>
<dbReference type="SUPFAM" id="SSF55961">
    <property type="entry name" value="Bet v1-like"/>
    <property type="match status" value="1"/>
</dbReference>
<evidence type="ECO:0008006" key="3">
    <source>
        <dbReference type="Google" id="ProtNLM"/>
    </source>
</evidence>
<proteinExistence type="predicted"/>
<dbReference type="Proteomes" id="UP001162780">
    <property type="component" value="Chromosome"/>
</dbReference>
<gene>
    <name evidence="1" type="ORF">NM686_018085</name>
</gene>
<reference evidence="1" key="1">
    <citation type="submission" date="2022-11" db="EMBL/GenBank/DDBJ databases">
        <title>Methylomonas rapida sp. nov., Carotenoid-Producing Obligate Methanotrophs with High Growth Characteristics and Biotechnological Potential.</title>
        <authorList>
            <person name="Tikhonova E.N."/>
            <person name="Suleimanov R.Z."/>
            <person name="Miroshnikov K."/>
            <person name="Oshkin I.Y."/>
            <person name="Belova S.E."/>
            <person name="Danilova O.V."/>
            <person name="Ashikhmin A."/>
            <person name="Konopkin A."/>
            <person name="But S.Y."/>
            <person name="Khmelenina V.N."/>
            <person name="Kuznetsov N."/>
            <person name="Pimenov N.V."/>
            <person name="Dedysh S.N."/>
        </authorList>
    </citation>
    <scope>NUCLEOTIDE SEQUENCE</scope>
    <source>
        <strain evidence="1">MP1</strain>
    </source>
</reference>
<dbReference type="InterPro" id="IPR023393">
    <property type="entry name" value="START-like_dom_sf"/>
</dbReference>
<accession>A0ABY7GG56</accession>
<name>A0ABY7GG56_9GAMM</name>
<protein>
    <recommendedName>
        <fullName evidence="3">Ligand-binding SRPBCC domain-containing protein</fullName>
    </recommendedName>
</protein>
<dbReference type="EMBL" id="CP113517">
    <property type="protein sequence ID" value="WAR44255.1"/>
    <property type="molecule type" value="Genomic_DNA"/>
</dbReference>
<keyword evidence="2" id="KW-1185">Reference proteome</keyword>
<dbReference type="Gene3D" id="3.30.530.20">
    <property type="match status" value="1"/>
</dbReference>
<organism evidence="1 2">
    <name type="scientific">Methylomonas rapida</name>
    <dbReference type="NCBI Taxonomy" id="2963939"/>
    <lineage>
        <taxon>Bacteria</taxon>
        <taxon>Pseudomonadati</taxon>
        <taxon>Pseudomonadota</taxon>
        <taxon>Gammaproteobacteria</taxon>
        <taxon>Methylococcales</taxon>
        <taxon>Methylococcaceae</taxon>
        <taxon>Methylomonas</taxon>
    </lineage>
</organism>
<dbReference type="RefSeq" id="WP_255189232.1">
    <property type="nucleotide sequence ID" value="NZ_CP113517.1"/>
</dbReference>
<evidence type="ECO:0000313" key="2">
    <source>
        <dbReference type="Proteomes" id="UP001162780"/>
    </source>
</evidence>